<name>A0A815U0T2_9BILA</name>
<protein>
    <submittedName>
        <fullName evidence="7">Uncharacterized protein</fullName>
    </submittedName>
</protein>
<reference evidence="7" key="1">
    <citation type="submission" date="2021-02" db="EMBL/GenBank/DDBJ databases">
        <authorList>
            <person name="Nowell W R."/>
        </authorList>
    </citation>
    <scope>NUCLEOTIDE SEQUENCE</scope>
</reference>
<evidence type="ECO:0000313" key="8">
    <source>
        <dbReference type="EMBL" id="CAF4373540.1"/>
    </source>
</evidence>
<dbReference type="GO" id="GO:0008270">
    <property type="term" value="F:zinc ion binding"/>
    <property type="evidence" value="ECO:0007669"/>
    <property type="project" value="UniProtKB-KW"/>
</dbReference>
<dbReference type="InterPro" id="IPR012337">
    <property type="entry name" value="RNaseH-like_sf"/>
</dbReference>
<feature type="region of interest" description="Disordered" evidence="6">
    <location>
        <begin position="164"/>
        <end position="218"/>
    </location>
</feature>
<accession>A0A815U0T2</accession>
<keyword evidence="4" id="KW-0862">Zinc</keyword>
<feature type="compositionally biased region" description="Acidic residues" evidence="6">
    <location>
        <begin position="181"/>
        <end position="202"/>
    </location>
</feature>
<comment type="caution">
    <text evidence="7">The sequence shown here is derived from an EMBL/GenBank/DDBJ whole genome shotgun (WGS) entry which is preliminary data.</text>
</comment>
<dbReference type="SUPFAM" id="SSF53098">
    <property type="entry name" value="Ribonuclease H-like"/>
    <property type="match status" value="1"/>
</dbReference>
<keyword evidence="5" id="KW-0539">Nucleus</keyword>
<evidence type="ECO:0000256" key="5">
    <source>
        <dbReference type="ARBA" id="ARBA00023242"/>
    </source>
</evidence>
<keyword evidence="3" id="KW-0863">Zinc-finger</keyword>
<evidence type="ECO:0000256" key="1">
    <source>
        <dbReference type="ARBA" id="ARBA00004123"/>
    </source>
</evidence>
<comment type="subcellular location">
    <subcellularLocation>
        <location evidence="1">Nucleus</location>
    </subcellularLocation>
</comment>
<dbReference type="AlphaFoldDB" id="A0A815U0T2"/>
<feature type="compositionally biased region" description="Acidic residues" evidence="6">
    <location>
        <begin position="164"/>
        <end position="173"/>
    </location>
</feature>
<evidence type="ECO:0000256" key="3">
    <source>
        <dbReference type="ARBA" id="ARBA00022771"/>
    </source>
</evidence>
<dbReference type="EMBL" id="CAJOBC010088841">
    <property type="protein sequence ID" value="CAF4373540.1"/>
    <property type="molecule type" value="Genomic_DNA"/>
</dbReference>
<dbReference type="InterPro" id="IPR052035">
    <property type="entry name" value="ZnF_BED_domain_contain"/>
</dbReference>
<dbReference type="GO" id="GO:0005634">
    <property type="term" value="C:nucleus"/>
    <property type="evidence" value="ECO:0007669"/>
    <property type="project" value="UniProtKB-SubCell"/>
</dbReference>
<dbReference type="EMBL" id="CAJNOQ010023297">
    <property type="protein sequence ID" value="CAF1513168.1"/>
    <property type="molecule type" value="Genomic_DNA"/>
</dbReference>
<sequence>IIRCSTTSNANVKRHLINVHGLDHLRSTNNQTESSEKFDTHRKTVLDAAAINCIIVGSRPFGEFRKTGMKQFLLRAVPGYIGPHQNTATRTIRKLYSKKLLELQEELNSVCYVCLTTDLWKRPKGHHYLSVLFSSHDENQYHKSNIDGNKENINDILNKNDRLDEDVEEDEEEGRAAFADSTDDDEMNSNIAEDDFDEEDGNEAPRDDMDIISSDDEMDNDMMRTSNDSFNTENISNVLYSCRKIVNIFNKSSILYDIIQKLARPEIKYHLSIDMRIRWNSTCTMVFKFVAYQEILNELLNQLPSIQGVRTEQKNLLLKLQLSNAQWEIMKILKHILLLFSEGSDMLSGSKYPSYAVAYNVIDSLYFYIQSSTTNHIEKKIKEALCETFDHYVRRPSGSSEHNLMLVRS</sequence>
<keyword evidence="2" id="KW-0479">Metal-binding</keyword>
<dbReference type="PANTHER" id="PTHR46481:SF10">
    <property type="entry name" value="ZINC FINGER BED DOMAIN-CONTAINING PROTEIN 39"/>
    <property type="match status" value="1"/>
</dbReference>
<evidence type="ECO:0000313" key="7">
    <source>
        <dbReference type="EMBL" id="CAF1513168.1"/>
    </source>
</evidence>
<evidence type="ECO:0000313" key="9">
    <source>
        <dbReference type="Proteomes" id="UP000663829"/>
    </source>
</evidence>
<proteinExistence type="predicted"/>
<dbReference type="Proteomes" id="UP000663829">
    <property type="component" value="Unassembled WGS sequence"/>
</dbReference>
<dbReference type="OrthoDB" id="1937726at2759"/>
<organism evidence="7 9">
    <name type="scientific">Didymodactylos carnosus</name>
    <dbReference type="NCBI Taxonomy" id="1234261"/>
    <lineage>
        <taxon>Eukaryota</taxon>
        <taxon>Metazoa</taxon>
        <taxon>Spiralia</taxon>
        <taxon>Gnathifera</taxon>
        <taxon>Rotifera</taxon>
        <taxon>Eurotatoria</taxon>
        <taxon>Bdelloidea</taxon>
        <taxon>Philodinida</taxon>
        <taxon>Philodinidae</taxon>
        <taxon>Didymodactylos</taxon>
    </lineage>
</organism>
<evidence type="ECO:0000256" key="6">
    <source>
        <dbReference type="SAM" id="MobiDB-lite"/>
    </source>
</evidence>
<keyword evidence="9" id="KW-1185">Reference proteome</keyword>
<gene>
    <name evidence="7" type="ORF">GPM918_LOCUS37206</name>
    <name evidence="8" type="ORF">SRO942_LOCUS37965</name>
</gene>
<evidence type="ECO:0000256" key="4">
    <source>
        <dbReference type="ARBA" id="ARBA00022833"/>
    </source>
</evidence>
<feature type="non-terminal residue" evidence="7">
    <location>
        <position position="1"/>
    </location>
</feature>
<dbReference type="PANTHER" id="PTHR46481">
    <property type="entry name" value="ZINC FINGER BED DOMAIN-CONTAINING PROTEIN 4"/>
    <property type="match status" value="1"/>
</dbReference>
<dbReference type="Proteomes" id="UP000681722">
    <property type="component" value="Unassembled WGS sequence"/>
</dbReference>
<evidence type="ECO:0000256" key="2">
    <source>
        <dbReference type="ARBA" id="ARBA00022723"/>
    </source>
</evidence>